<dbReference type="Pfam" id="PF00528">
    <property type="entry name" value="BPD_transp_1"/>
    <property type="match status" value="1"/>
</dbReference>
<dbReference type="InterPro" id="IPR000515">
    <property type="entry name" value="MetI-like"/>
</dbReference>
<feature type="transmembrane region" description="Helical" evidence="9">
    <location>
        <begin position="139"/>
        <end position="158"/>
    </location>
</feature>
<evidence type="ECO:0000256" key="6">
    <source>
        <dbReference type="ARBA" id="ARBA00022970"/>
    </source>
</evidence>
<evidence type="ECO:0000256" key="3">
    <source>
        <dbReference type="ARBA" id="ARBA00022448"/>
    </source>
</evidence>
<evidence type="ECO:0000256" key="2">
    <source>
        <dbReference type="ARBA" id="ARBA00010072"/>
    </source>
</evidence>
<gene>
    <name evidence="11" type="ORF">GCM10011363_21180</name>
</gene>
<keyword evidence="6" id="KW-0029">Amino-acid transport</keyword>
<keyword evidence="3 9" id="KW-0813">Transport</keyword>
<organism evidence="11 12">
    <name type="scientific">Marivita lacus</name>
    <dbReference type="NCBI Taxonomy" id="1323742"/>
    <lineage>
        <taxon>Bacteria</taxon>
        <taxon>Pseudomonadati</taxon>
        <taxon>Pseudomonadota</taxon>
        <taxon>Alphaproteobacteria</taxon>
        <taxon>Rhodobacterales</taxon>
        <taxon>Roseobacteraceae</taxon>
        <taxon>Marivita</taxon>
    </lineage>
</organism>
<evidence type="ECO:0000259" key="10">
    <source>
        <dbReference type="PROSITE" id="PS50928"/>
    </source>
</evidence>
<reference evidence="12" key="1">
    <citation type="journal article" date="2019" name="Int. J. Syst. Evol. Microbiol.">
        <title>The Global Catalogue of Microorganisms (GCM) 10K type strain sequencing project: providing services to taxonomists for standard genome sequencing and annotation.</title>
        <authorList>
            <consortium name="The Broad Institute Genomics Platform"/>
            <consortium name="The Broad Institute Genome Sequencing Center for Infectious Disease"/>
            <person name="Wu L."/>
            <person name="Ma J."/>
        </authorList>
    </citation>
    <scope>NUCLEOTIDE SEQUENCE [LARGE SCALE GENOMIC DNA]</scope>
    <source>
        <strain evidence="12">CGMCC 1.12478</strain>
    </source>
</reference>
<dbReference type="CDD" id="cd06261">
    <property type="entry name" value="TM_PBP2"/>
    <property type="match status" value="1"/>
</dbReference>
<evidence type="ECO:0000313" key="11">
    <source>
        <dbReference type="EMBL" id="GGC04309.1"/>
    </source>
</evidence>
<dbReference type="InterPro" id="IPR010065">
    <property type="entry name" value="AA_ABC_transptr_permease_3TM"/>
</dbReference>
<evidence type="ECO:0000313" key="12">
    <source>
        <dbReference type="Proteomes" id="UP000645462"/>
    </source>
</evidence>
<protein>
    <submittedName>
        <fullName evidence="11">Amino acid ABC transporter permease</fullName>
    </submittedName>
</protein>
<evidence type="ECO:0000256" key="1">
    <source>
        <dbReference type="ARBA" id="ARBA00004429"/>
    </source>
</evidence>
<feature type="transmembrane region" description="Helical" evidence="9">
    <location>
        <begin position="248"/>
        <end position="272"/>
    </location>
</feature>
<evidence type="ECO:0000256" key="5">
    <source>
        <dbReference type="ARBA" id="ARBA00022692"/>
    </source>
</evidence>
<comment type="similarity">
    <text evidence="2">Belongs to the binding-protein-dependent transport system permease family. HisMQ subfamily.</text>
</comment>
<comment type="caution">
    <text evidence="11">The sequence shown here is derived from an EMBL/GenBank/DDBJ whole genome shotgun (WGS) entry which is preliminary data.</text>
</comment>
<accession>A0ABQ1KQP5</accession>
<evidence type="ECO:0000256" key="8">
    <source>
        <dbReference type="ARBA" id="ARBA00023136"/>
    </source>
</evidence>
<proteinExistence type="inferred from homology"/>
<dbReference type="PANTHER" id="PTHR30614">
    <property type="entry name" value="MEMBRANE COMPONENT OF AMINO ACID ABC TRANSPORTER"/>
    <property type="match status" value="1"/>
</dbReference>
<dbReference type="NCBIfam" id="TIGR01726">
    <property type="entry name" value="HEQRo_perm_3TM"/>
    <property type="match status" value="1"/>
</dbReference>
<comment type="subcellular location">
    <subcellularLocation>
        <location evidence="1">Cell inner membrane</location>
        <topology evidence="1">Multi-pass membrane protein</topology>
    </subcellularLocation>
    <subcellularLocation>
        <location evidence="9">Cell membrane</location>
        <topology evidence="9">Multi-pass membrane protein</topology>
    </subcellularLocation>
</comment>
<feature type="transmembrane region" description="Helical" evidence="9">
    <location>
        <begin position="209"/>
        <end position="228"/>
    </location>
</feature>
<feature type="transmembrane region" description="Helical" evidence="9">
    <location>
        <begin position="72"/>
        <end position="91"/>
    </location>
</feature>
<keyword evidence="8 9" id="KW-0472">Membrane</keyword>
<name>A0ABQ1KQP5_9RHOB</name>
<keyword evidence="4" id="KW-1003">Cell membrane</keyword>
<dbReference type="InterPro" id="IPR043429">
    <property type="entry name" value="ArtM/GltK/GlnP/TcyL/YhdX-like"/>
</dbReference>
<dbReference type="EMBL" id="BMFC01000004">
    <property type="protein sequence ID" value="GGC04309.1"/>
    <property type="molecule type" value="Genomic_DNA"/>
</dbReference>
<sequence length="296" mass="33372">MRHIPMVPERVRFADAASGAPPPSEAAGMSCWETIADYSLRSIGIGERALPREGFTLCQQFTLIGSGMIWNVYFGVLALSAGFFLATAVALGKASNNVVIRKASAWFIFLFRGSPLFIQFFFAYFLFLSLKPVSPIFDPFTSAWLGALIVLFLNTAAYSGEIFYGALQSVPRGDIEAADAYGMTGWTRFRRVTWPTMLRLAWPAYTNEAIFLFHATTLVYFSGFPAWQQKGDALYYANFFADKTFNPFIPYPILAFYFILLTLVIISLFGLINRHLNRHLPEETRARIKLKLNVIR</sequence>
<feature type="transmembrane region" description="Helical" evidence="9">
    <location>
        <begin position="103"/>
        <end position="127"/>
    </location>
</feature>
<dbReference type="Gene3D" id="1.10.3720.10">
    <property type="entry name" value="MetI-like"/>
    <property type="match status" value="1"/>
</dbReference>
<dbReference type="SUPFAM" id="SSF161098">
    <property type="entry name" value="MetI-like"/>
    <property type="match status" value="1"/>
</dbReference>
<evidence type="ECO:0000256" key="4">
    <source>
        <dbReference type="ARBA" id="ARBA00022475"/>
    </source>
</evidence>
<dbReference type="PANTHER" id="PTHR30614:SF0">
    <property type="entry name" value="L-CYSTINE TRANSPORT SYSTEM PERMEASE PROTEIN TCYL"/>
    <property type="match status" value="1"/>
</dbReference>
<keyword evidence="7 9" id="KW-1133">Transmembrane helix</keyword>
<feature type="domain" description="ABC transmembrane type-1" evidence="10">
    <location>
        <begin position="68"/>
        <end position="272"/>
    </location>
</feature>
<evidence type="ECO:0000256" key="7">
    <source>
        <dbReference type="ARBA" id="ARBA00022989"/>
    </source>
</evidence>
<keyword evidence="5 9" id="KW-0812">Transmembrane</keyword>
<evidence type="ECO:0000256" key="9">
    <source>
        <dbReference type="RuleBase" id="RU363032"/>
    </source>
</evidence>
<keyword evidence="12" id="KW-1185">Reference proteome</keyword>
<dbReference type="PROSITE" id="PS50928">
    <property type="entry name" value="ABC_TM1"/>
    <property type="match status" value="1"/>
</dbReference>
<dbReference type="Proteomes" id="UP000645462">
    <property type="component" value="Unassembled WGS sequence"/>
</dbReference>
<dbReference type="InterPro" id="IPR035906">
    <property type="entry name" value="MetI-like_sf"/>
</dbReference>